<evidence type="ECO:0000313" key="2">
    <source>
        <dbReference type="EMBL" id="QDU70047.1"/>
    </source>
</evidence>
<accession>A0A518BST8</accession>
<feature type="signal peptide" evidence="1">
    <location>
        <begin position="1"/>
        <end position="20"/>
    </location>
</feature>
<dbReference type="EMBL" id="CP036287">
    <property type="protein sequence ID" value="QDU70047.1"/>
    <property type="molecule type" value="Genomic_DNA"/>
</dbReference>
<sequence precursor="true">MRRLILASVAALTLSPAALAEEVCTKVTIQINQQLVLTKQIFEATLGMTNDTASLVEDVELEFDFRRVVDGSDADPDFSVGVPTLEAGFTGLGLPSFENPLAWDLGNLLPGTSGTSKWKIDPLESATPLGENETFTVGGLLRYVKNGTPVAVPLFPVEIEVAPDAKLVLTYYLQDTVYSDDPLTPEIIEPSEPFILGLRIQNTGQGTAENVKISTGQPEIVENISGLIIAFKLFAAQIGCDPAVPLFELELGDIEPGANQVVRWVLSSSLKGEFDNFNADFTYVNPIGDQAGDGVIDTQASGTALAIHSVKLGANPGETVVDDTNPDFLVDEQAGDLLVDPFTQKAVEDLPTRVDSSDGVSYPVHYLLDVPMDAAPTTLDLVATVDVTIAQTGYVYLRIPDLGQGAFDLSQVARTGPDNQRVSFSVGSTASIANVWTTARNVDFANAIDPDGPGNLVPDAVQHLIHVFQEITVPGDYRYDLVFQPAPDAALSGDIDLVSVATGGTQVLSLNPGVEYGFRFYFMLGSITPQALGLPIVVNGIEVPLVFDAYTLLLLTDPAFQASLNFIGSLSGSGQAQAVVAVPPGLSPTLAGITFRHAYVLLDPVAQIVDFASNDESLTLVP</sequence>
<dbReference type="Proteomes" id="UP000316921">
    <property type="component" value="Chromosome"/>
</dbReference>
<keyword evidence="3" id="KW-1185">Reference proteome</keyword>
<reference evidence="2 3" key="1">
    <citation type="submission" date="2019-02" db="EMBL/GenBank/DDBJ databases">
        <title>Deep-cultivation of Planctomycetes and their phenomic and genomic characterization uncovers novel biology.</title>
        <authorList>
            <person name="Wiegand S."/>
            <person name="Jogler M."/>
            <person name="Boedeker C."/>
            <person name="Pinto D."/>
            <person name="Vollmers J."/>
            <person name="Rivas-Marin E."/>
            <person name="Kohn T."/>
            <person name="Peeters S.H."/>
            <person name="Heuer A."/>
            <person name="Rast P."/>
            <person name="Oberbeckmann S."/>
            <person name="Bunk B."/>
            <person name="Jeske O."/>
            <person name="Meyerdierks A."/>
            <person name="Storesund J.E."/>
            <person name="Kallscheuer N."/>
            <person name="Luecker S."/>
            <person name="Lage O.M."/>
            <person name="Pohl T."/>
            <person name="Merkel B.J."/>
            <person name="Hornburger P."/>
            <person name="Mueller R.-W."/>
            <person name="Bruemmer F."/>
            <person name="Labrenz M."/>
            <person name="Spormann A.M."/>
            <person name="Op den Camp H."/>
            <person name="Overmann J."/>
            <person name="Amann R."/>
            <person name="Jetten M.S.M."/>
            <person name="Mascher T."/>
            <person name="Medema M.H."/>
            <person name="Devos D.P."/>
            <person name="Kaster A.-K."/>
            <person name="Ovreas L."/>
            <person name="Rohde M."/>
            <person name="Galperin M.Y."/>
            <person name="Jogler C."/>
        </authorList>
    </citation>
    <scope>NUCLEOTIDE SEQUENCE [LARGE SCALE GENOMIC DNA]</scope>
    <source>
        <strain evidence="2 3">Pla133</strain>
    </source>
</reference>
<organism evidence="2 3">
    <name type="scientific">Engelhardtia mirabilis</name>
    <dbReference type="NCBI Taxonomy" id="2528011"/>
    <lineage>
        <taxon>Bacteria</taxon>
        <taxon>Pseudomonadati</taxon>
        <taxon>Planctomycetota</taxon>
        <taxon>Planctomycetia</taxon>
        <taxon>Planctomycetia incertae sedis</taxon>
        <taxon>Engelhardtia</taxon>
    </lineage>
</organism>
<protein>
    <submittedName>
        <fullName evidence="2">Uncharacterized protein</fullName>
    </submittedName>
</protein>
<dbReference type="KEGG" id="pbap:Pla133_51700"/>
<name>A0A518BST8_9BACT</name>
<feature type="chain" id="PRO_5022055084" evidence="1">
    <location>
        <begin position="21"/>
        <end position="622"/>
    </location>
</feature>
<dbReference type="AlphaFoldDB" id="A0A518BST8"/>
<evidence type="ECO:0000256" key="1">
    <source>
        <dbReference type="SAM" id="SignalP"/>
    </source>
</evidence>
<proteinExistence type="predicted"/>
<keyword evidence="1" id="KW-0732">Signal</keyword>
<evidence type="ECO:0000313" key="3">
    <source>
        <dbReference type="Proteomes" id="UP000316921"/>
    </source>
</evidence>
<gene>
    <name evidence="2" type="ORF">Pla133_51700</name>
</gene>